<gene>
    <name evidence="2" type="ORF">GEV33_002986</name>
</gene>
<feature type="compositionally biased region" description="Basic and acidic residues" evidence="1">
    <location>
        <begin position="74"/>
        <end position="88"/>
    </location>
</feature>
<reference evidence="2" key="1">
    <citation type="journal article" date="2020" name="J Insects Food Feed">
        <title>The yellow mealworm (Tenebrio molitor) genome: a resource for the emerging insects as food and feed industry.</title>
        <authorList>
            <person name="Eriksson T."/>
            <person name="Andere A."/>
            <person name="Kelstrup H."/>
            <person name="Emery V."/>
            <person name="Picard C."/>
        </authorList>
    </citation>
    <scope>NUCLEOTIDE SEQUENCE</scope>
    <source>
        <strain evidence="2">Stoneville</strain>
        <tissue evidence="2">Whole head</tissue>
    </source>
</reference>
<dbReference type="Proteomes" id="UP000719412">
    <property type="component" value="Unassembled WGS sequence"/>
</dbReference>
<dbReference type="EMBL" id="JABDTM020013650">
    <property type="protein sequence ID" value="KAH0819805.1"/>
    <property type="molecule type" value="Genomic_DNA"/>
</dbReference>
<feature type="region of interest" description="Disordered" evidence="1">
    <location>
        <begin position="74"/>
        <end position="145"/>
    </location>
</feature>
<keyword evidence="3" id="KW-1185">Reference proteome</keyword>
<protein>
    <submittedName>
        <fullName evidence="2">Uncharacterized protein</fullName>
    </submittedName>
</protein>
<organism evidence="2 3">
    <name type="scientific">Tenebrio molitor</name>
    <name type="common">Yellow mealworm beetle</name>
    <dbReference type="NCBI Taxonomy" id="7067"/>
    <lineage>
        <taxon>Eukaryota</taxon>
        <taxon>Metazoa</taxon>
        <taxon>Ecdysozoa</taxon>
        <taxon>Arthropoda</taxon>
        <taxon>Hexapoda</taxon>
        <taxon>Insecta</taxon>
        <taxon>Pterygota</taxon>
        <taxon>Neoptera</taxon>
        <taxon>Endopterygota</taxon>
        <taxon>Coleoptera</taxon>
        <taxon>Polyphaga</taxon>
        <taxon>Cucujiformia</taxon>
        <taxon>Tenebrionidae</taxon>
        <taxon>Tenebrio</taxon>
    </lineage>
</organism>
<feature type="compositionally biased region" description="Basic residues" evidence="1">
    <location>
        <begin position="120"/>
        <end position="139"/>
    </location>
</feature>
<name>A0A8J6HJA1_TENMO</name>
<feature type="compositionally biased region" description="Low complexity" evidence="1">
    <location>
        <begin position="99"/>
        <end position="110"/>
    </location>
</feature>
<comment type="caution">
    <text evidence="2">The sequence shown here is derived from an EMBL/GenBank/DDBJ whole genome shotgun (WGS) entry which is preliminary data.</text>
</comment>
<sequence>MDSSHASAIRITMVRVVVLWRVFSGFLMPSVNRRSRPAARTSAYRSADADLTQLIRPDWSPAKTLSSDFLFEEGNKQKHKDPTLRPDESGPGSVLSPVSIRARIYRSASSPEGGGTATRQPRRVRHPLPHAKQKQRKRTERREAGQYVPVREACYQSVGRKARRRVNNAAPARWYTMGATEWGHSSAGR</sequence>
<dbReference type="AlphaFoldDB" id="A0A8J6HJA1"/>
<reference evidence="2" key="2">
    <citation type="submission" date="2021-08" db="EMBL/GenBank/DDBJ databases">
        <authorList>
            <person name="Eriksson T."/>
        </authorList>
    </citation>
    <scope>NUCLEOTIDE SEQUENCE</scope>
    <source>
        <strain evidence="2">Stoneville</strain>
        <tissue evidence="2">Whole head</tissue>
    </source>
</reference>
<evidence type="ECO:0000313" key="3">
    <source>
        <dbReference type="Proteomes" id="UP000719412"/>
    </source>
</evidence>
<proteinExistence type="predicted"/>
<accession>A0A8J6HJA1</accession>
<evidence type="ECO:0000256" key="1">
    <source>
        <dbReference type="SAM" id="MobiDB-lite"/>
    </source>
</evidence>
<evidence type="ECO:0000313" key="2">
    <source>
        <dbReference type="EMBL" id="KAH0819805.1"/>
    </source>
</evidence>